<evidence type="ECO:0000256" key="1">
    <source>
        <dbReference type="SAM" id="MobiDB-lite"/>
    </source>
</evidence>
<dbReference type="Pfam" id="PF03168">
    <property type="entry name" value="LEA_2"/>
    <property type="match status" value="1"/>
</dbReference>
<name>A0AAV3T9N6_9EURY</name>
<feature type="domain" description="Water stress and hypersensitive response" evidence="2">
    <location>
        <begin position="34"/>
        <end position="152"/>
    </location>
</feature>
<evidence type="ECO:0000259" key="2">
    <source>
        <dbReference type="SMART" id="SM00769"/>
    </source>
</evidence>
<accession>A0AAV3T9N6</accession>
<dbReference type="AlphaFoldDB" id="A0AAV3T9N6"/>
<evidence type="ECO:0000313" key="4">
    <source>
        <dbReference type="Proteomes" id="UP001500420"/>
    </source>
</evidence>
<reference evidence="3 4" key="1">
    <citation type="journal article" date="2019" name="Int. J. Syst. Evol. Microbiol.">
        <title>The Global Catalogue of Microorganisms (GCM) 10K type strain sequencing project: providing services to taxonomists for standard genome sequencing and annotation.</title>
        <authorList>
            <consortium name="The Broad Institute Genomics Platform"/>
            <consortium name="The Broad Institute Genome Sequencing Center for Infectious Disease"/>
            <person name="Wu L."/>
            <person name="Ma J."/>
        </authorList>
    </citation>
    <scope>NUCLEOTIDE SEQUENCE [LARGE SCALE GENOMIC DNA]</scope>
    <source>
        <strain evidence="3 4">JCM 16328</strain>
    </source>
</reference>
<comment type="caution">
    <text evidence="3">The sequence shown here is derived from an EMBL/GenBank/DDBJ whole genome shotgun (WGS) entry which is preliminary data.</text>
</comment>
<keyword evidence="4" id="KW-1185">Reference proteome</keyword>
<dbReference type="EMBL" id="BAAADV010000004">
    <property type="protein sequence ID" value="GAA0674165.1"/>
    <property type="molecule type" value="Genomic_DNA"/>
</dbReference>
<organism evidence="3 4">
    <name type="scientific">Natronoarchaeum mannanilyticum</name>
    <dbReference type="NCBI Taxonomy" id="926360"/>
    <lineage>
        <taxon>Archaea</taxon>
        <taxon>Methanobacteriati</taxon>
        <taxon>Methanobacteriota</taxon>
        <taxon>Stenosarchaea group</taxon>
        <taxon>Halobacteria</taxon>
        <taxon>Halobacteriales</taxon>
        <taxon>Natronoarchaeaceae</taxon>
    </lineage>
</organism>
<dbReference type="GO" id="GO:0009269">
    <property type="term" value="P:response to desiccation"/>
    <property type="evidence" value="ECO:0007669"/>
    <property type="project" value="InterPro"/>
</dbReference>
<gene>
    <name evidence="3" type="ORF">GCM10009020_21800</name>
</gene>
<dbReference type="SUPFAM" id="SSF117070">
    <property type="entry name" value="LEA14-like"/>
    <property type="match status" value="1"/>
</dbReference>
<feature type="domain" description="Water stress and hypersensitive response" evidence="2">
    <location>
        <begin position="179"/>
        <end position="294"/>
    </location>
</feature>
<dbReference type="InterPro" id="IPR013783">
    <property type="entry name" value="Ig-like_fold"/>
</dbReference>
<dbReference type="Gene3D" id="2.60.40.10">
    <property type="entry name" value="Immunoglobulins"/>
    <property type="match status" value="2"/>
</dbReference>
<dbReference type="InterPro" id="IPR013990">
    <property type="entry name" value="WHy-dom"/>
</dbReference>
<dbReference type="RefSeq" id="WP_343774046.1">
    <property type="nucleotide sequence ID" value="NZ_BAAADV010000004.1"/>
</dbReference>
<protein>
    <recommendedName>
        <fullName evidence="2">Water stress and hypersensitive response domain-containing protein</fullName>
    </recommendedName>
</protein>
<dbReference type="InterPro" id="IPR004864">
    <property type="entry name" value="LEA_2"/>
</dbReference>
<sequence>MALGWKSGVAALVVIALLGGIVAYGLVVVDRPRVESVDNSWGTVEENRSEVETEIAVDNPLLLRVSDGAANVRYTVAMNDVRVADEREKRVQLQGRDDVVTVRTWVDNDEIPDWWVTHVNRNETTTVRVDPTVALEYGGVDVPADSLTRERTFRTDLLEPLQTEQTREFSAFNRTALVVNETDAQWGHATAERTPINASATVTNPLPAPLPITNVSYTVRMNGVVVGQGQAGQQTLIPAESTRTIRANATIDNSELDEWWVTHLRNDETTQLSVDFNATVEYAGIERELPLEFVSYNRTFETDVFASSGSGAEARVAAPTGAPGSETHASTLAGRSATDARRPS</sequence>
<dbReference type="SMART" id="SM00769">
    <property type="entry name" value="WHy"/>
    <property type="match status" value="2"/>
</dbReference>
<evidence type="ECO:0000313" key="3">
    <source>
        <dbReference type="EMBL" id="GAA0674165.1"/>
    </source>
</evidence>
<proteinExistence type="predicted"/>
<feature type="region of interest" description="Disordered" evidence="1">
    <location>
        <begin position="315"/>
        <end position="344"/>
    </location>
</feature>
<dbReference type="Proteomes" id="UP001500420">
    <property type="component" value="Unassembled WGS sequence"/>
</dbReference>